<evidence type="ECO:0000256" key="6">
    <source>
        <dbReference type="SAM" id="Phobius"/>
    </source>
</evidence>
<accession>A0A7W6JCE2</accession>
<dbReference type="InterPro" id="IPR004752">
    <property type="entry name" value="AmpG_permease/AT-1"/>
</dbReference>
<gene>
    <name evidence="7" type="ORF">GGR12_000425</name>
</gene>
<dbReference type="NCBIfam" id="TIGR00901">
    <property type="entry name" value="2A0125"/>
    <property type="match status" value="1"/>
</dbReference>
<dbReference type="GO" id="GO:0016020">
    <property type="term" value="C:membrane"/>
    <property type="evidence" value="ECO:0007669"/>
    <property type="project" value="UniProtKB-SubCell"/>
</dbReference>
<evidence type="ECO:0000256" key="4">
    <source>
        <dbReference type="ARBA" id="ARBA00022989"/>
    </source>
</evidence>
<dbReference type="GO" id="GO:0035348">
    <property type="term" value="P:acetyl-CoA transmembrane transport"/>
    <property type="evidence" value="ECO:0007669"/>
    <property type="project" value="InterPro"/>
</dbReference>
<dbReference type="Gene3D" id="1.20.1250.20">
    <property type="entry name" value="MFS general substrate transporter like domains"/>
    <property type="match status" value="2"/>
</dbReference>
<dbReference type="AlphaFoldDB" id="A0A7W6JCE2"/>
<comment type="caution">
    <text evidence="7">The sequence shown here is derived from an EMBL/GenBank/DDBJ whole genome shotgun (WGS) entry which is preliminary data.</text>
</comment>
<dbReference type="SUPFAM" id="SSF103473">
    <property type="entry name" value="MFS general substrate transporter"/>
    <property type="match status" value="1"/>
</dbReference>
<feature type="transmembrane region" description="Helical" evidence="6">
    <location>
        <begin position="167"/>
        <end position="185"/>
    </location>
</feature>
<comment type="subcellular location">
    <subcellularLocation>
        <location evidence="1">Membrane</location>
        <topology evidence="1">Multi-pass membrane protein</topology>
    </subcellularLocation>
</comment>
<keyword evidence="4 6" id="KW-1133">Transmembrane helix</keyword>
<feature type="transmembrane region" description="Helical" evidence="6">
    <location>
        <begin position="331"/>
        <end position="352"/>
    </location>
</feature>
<reference evidence="7 8" key="1">
    <citation type="submission" date="2020-08" db="EMBL/GenBank/DDBJ databases">
        <title>Genomic Encyclopedia of Type Strains, Phase IV (KMG-IV): sequencing the most valuable type-strain genomes for metagenomic binning, comparative biology and taxonomic classification.</title>
        <authorList>
            <person name="Goeker M."/>
        </authorList>
    </citation>
    <scope>NUCLEOTIDE SEQUENCE [LARGE SCALE GENOMIC DNA]</scope>
    <source>
        <strain evidence="7 8">DSM 23960</strain>
    </source>
</reference>
<proteinExistence type="predicted"/>
<feature type="transmembrane region" description="Helical" evidence="6">
    <location>
        <begin position="25"/>
        <end position="43"/>
    </location>
</feature>
<dbReference type="RefSeq" id="WP_183202405.1">
    <property type="nucleotide sequence ID" value="NZ_BAAAER010000002.1"/>
</dbReference>
<feature type="transmembrane region" description="Helical" evidence="6">
    <location>
        <begin position="55"/>
        <end position="76"/>
    </location>
</feature>
<dbReference type="GO" id="GO:0008521">
    <property type="term" value="F:acetyl-CoA transmembrane transporter activity"/>
    <property type="evidence" value="ECO:0007669"/>
    <property type="project" value="InterPro"/>
</dbReference>
<evidence type="ECO:0000256" key="5">
    <source>
        <dbReference type="ARBA" id="ARBA00023136"/>
    </source>
</evidence>
<dbReference type="Pfam" id="PF13000">
    <property type="entry name" value="Acatn"/>
    <property type="match status" value="1"/>
</dbReference>
<dbReference type="PANTHER" id="PTHR12778">
    <property type="entry name" value="SOLUTE CARRIER FAMILY 33 ACETYL-COA TRANSPORTER -RELATED"/>
    <property type="match status" value="1"/>
</dbReference>
<name>A0A7W6JCE2_9CAUL</name>
<feature type="transmembrane region" description="Helical" evidence="6">
    <location>
        <begin position="533"/>
        <end position="557"/>
    </location>
</feature>
<dbReference type="EMBL" id="JACIDM010000001">
    <property type="protein sequence ID" value="MBB4081586.1"/>
    <property type="molecule type" value="Genomic_DNA"/>
</dbReference>
<dbReference type="InterPro" id="IPR036259">
    <property type="entry name" value="MFS_trans_sf"/>
</dbReference>
<dbReference type="Proteomes" id="UP000529946">
    <property type="component" value="Unassembled WGS sequence"/>
</dbReference>
<dbReference type="InterPro" id="IPR024371">
    <property type="entry name" value="AcetylCoA_trans_1-like"/>
</dbReference>
<dbReference type="PANTHER" id="PTHR12778:SF10">
    <property type="entry name" value="MAJOR FACILITATOR SUPERFAMILY DOMAIN-CONTAINING PROTEIN 3"/>
    <property type="match status" value="1"/>
</dbReference>
<feature type="transmembrane region" description="Helical" evidence="6">
    <location>
        <begin position="379"/>
        <end position="397"/>
    </location>
</feature>
<feature type="transmembrane region" description="Helical" evidence="6">
    <location>
        <begin position="191"/>
        <end position="208"/>
    </location>
</feature>
<keyword evidence="2" id="KW-0813">Transport</keyword>
<protein>
    <submittedName>
        <fullName evidence="7">PAT family beta-lactamase induction signal transducer AmpG</fullName>
    </submittedName>
</protein>
<evidence type="ECO:0000256" key="2">
    <source>
        <dbReference type="ARBA" id="ARBA00022448"/>
    </source>
</evidence>
<keyword evidence="3 6" id="KW-0812">Transmembrane</keyword>
<feature type="transmembrane region" description="Helical" evidence="6">
    <location>
        <begin position="235"/>
        <end position="268"/>
    </location>
</feature>
<feature type="transmembrane region" description="Helical" evidence="6">
    <location>
        <begin position="122"/>
        <end position="146"/>
    </location>
</feature>
<organism evidence="7 8">
    <name type="scientific">Brevundimonas lenta</name>
    <dbReference type="NCBI Taxonomy" id="424796"/>
    <lineage>
        <taxon>Bacteria</taxon>
        <taxon>Pseudomonadati</taxon>
        <taxon>Pseudomonadota</taxon>
        <taxon>Alphaproteobacteria</taxon>
        <taxon>Caulobacterales</taxon>
        <taxon>Caulobacteraceae</taxon>
        <taxon>Brevundimonas</taxon>
    </lineage>
</organism>
<evidence type="ECO:0000256" key="3">
    <source>
        <dbReference type="ARBA" id="ARBA00022692"/>
    </source>
</evidence>
<feature type="transmembrane region" description="Helical" evidence="6">
    <location>
        <begin position="288"/>
        <end position="310"/>
    </location>
</feature>
<sequence>MTDASTPAKPVRGFGGLAVYGERRIFVMLLLGFSAGLPNLLIFDTLSAWLRESGLTLKVIGFFALATLSYSLKFVWAPLVDRTTIPFLTPLLGHRRSWMLVTQAVIILGLWSIAGLNPQNALMSVAMFAVLVGFFGATQDIVIDAWRIEASDDTRHGAMAAAYQWGYRIAIIVAGAVPLILADLYNWNLSYAVMAALMGLGVAGVLLAPRERAHTIRPIPVGDVPSRPPLEVLEWVARLLVIIIAALIVGSGLTGAADLLAGGLGLAGLSAEGKEALKAAWEAKPQGVYLQVAAVIGGLTLLVVACWPIPGVKTRPGAYLAGSFGQPMADFYRRFTGVATLILALICVYRLADFVLNIMNPFYLDLGFTKTELAEVRKVFGVLMTTLGVFIGGWSVARLGLIRTMVIGAFMSPVSNLVFAWLATQGPSINALVIAIGVDNVATGYAGTALIAYMSSLTSLGFTATQYALFSSLYALPGKLIASQSGRIVEGSARAAEGGGLFAPLKGLFVNLPAGSLAEGAATSGVTPAALGAGYVVFFLYSTVIGIFAVVLAFIVAHKQTELQARNAEQADADEAATEAQPS</sequence>
<keyword evidence="8" id="KW-1185">Reference proteome</keyword>
<evidence type="ECO:0000313" key="7">
    <source>
        <dbReference type="EMBL" id="MBB4081586.1"/>
    </source>
</evidence>
<evidence type="ECO:0000313" key="8">
    <source>
        <dbReference type="Proteomes" id="UP000529946"/>
    </source>
</evidence>
<evidence type="ECO:0000256" key="1">
    <source>
        <dbReference type="ARBA" id="ARBA00004141"/>
    </source>
</evidence>
<feature type="transmembrane region" description="Helical" evidence="6">
    <location>
        <begin position="97"/>
        <end position="116"/>
    </location>
</feature>
<keyword evidence="5 6" id="KW-0472">Membrane</keyword>